<sequence length="41" mass="4701">MGQTRVHEHCAWGEGFGMKSRCYNRIGHDPEKLDAMSEAKH</sequence>
<dbReference type="EMBL" id="OKRB01000141">
    <property type="protein sequence ID" value="SPE30628.1"/>
    <property type="molecule type" value="Genomic_DNA"/>
</dbReference>
<gene>
    <name evidence="1" type="ORF">SBA5_80012</name>
</gene>
<name>A0A2N9M592_9BACT</name>
<reference evidence="2" key="1">
    <citation type="submission" date="2018-02" db="EMBL/GenBank/DDBJ databases">
        <authorList>
            <person name="Hausmann B."/>
        </authorList>
    </citation>
    <scope>NUCLEOTIDE SEQUENCE [LARGE SCALE GENOMIC DNA]</scope>
    <source>
        <strain evidence="2">Peat soil MAG SbA5</strain>
    </source>
</reference>
<accession>A0A2N9M592</accession>
<dbReference type="AlphaFoldDB" id="A0A2N9M592"/>
<dbReference type="Proteomes" id="UP000239735">
    <property type="component" value="Unassembled WGS sequence"/>
</dbReference>
<organism evidence="1 2">
    <name type="scientific">Candidatus Sulfuritelmatomonas gaucii</name>
    <dbReference type="NCBI Taxonomy" id="2043161"/>
    <lineage>
        <taxon>Bacteria</taxon>
        <taxon>Pseudomonadati</taxon>
        <taxon>Acidobacteriota</taxon>
        <taxon>Terriglobia</taxon>
        <taxon>Terriglobales</taxon>
        <taxon>Acidobacteriaceae</taxon>
        <taxon>Candidatus Sulfuritelmatomonas</taxon>
    </lineage>
</organism>
<evidence type="ECO:0000313" key="1">
    <source>
        <dbReference type="EMBL" id="SPE30628.1"/>
    </source>
</evidence>
<proteinExistence type="predicted"/>
<evidence type="ECO:0000313" key="2">
    <source>
        <dbReference type="Proteomes" id="UP000239735"/>
    </source>
</evidence>
<protein>
    <submittedName>
        <fullName evidence="1">Uncharacterized protein</fullName>
    </submittedName>
</protein>